<organism evidence="3 4">
    <name type="scientific">Steroidobacter gossypii</name>
    <dbReference type="NCBI Taxonomy" id="2805490"/>
    <lineage>
        <taxon>Bacteria</taxon>
        <taxon>Pseudomonadati</taxon>
        <taxon>Pseudomonadota</taxon>
        <taxon>Gammaproteobacteria</taxon>
        <taxon>Steroidobacterales</taxon>
        <taxon>Steroidobacteraceae</taxon>
        <taxon>Steroidobacter</taxon>
    </lineage>
</organism>
<evidence type="ECO:0000313" key="4">
    <source>
        <dbReference type="Proteomes" id="UP000661077"/>
    </source>
</evidence>
<dbReference type="SUPFAM" id="SSF51905">
    <property type="entry name" value="FAD/NAD(P)-binding domain"/>
    <property type="match status" value="1"/>
</dbReference>
<dbReference type="PANTHER" id="PTHR43303:SF3">
    <property type="entry name" value="BLR3436 PROTEIN"/>
    <property type="match status" value="1"/>
</dbReference>
<dbReference type="Gene3D" id="3.30.9.20">
    <property type="match status" value="1"/>
</dbReference>
<dbReference type="Pfam" id="PF01494">
    <property type="entry name" value="FAD_binding_3"/>
    <property type="match status" value="1"/>
</dbReference>
<dbReference type="RefSeq" id="WP_203170676.1">
    <property type="nucleotide sequence ID" value="NZ_JAEVLS010000008.1"/>
</dbReference>
<sequence length="771" mass="85962">MGAIVGFRRKVMKRIVCLGGGPAGLYAAIAFKKALPGASVEVFERNRPDDTFGWGVVFSDRTMQGFRATDPESHDAIVGSFYHWDDIDVHFRGERVRSGGHGFCGISRKLLLNKLQERAAALGVKHTFQHEIEDLAPFADADLIVAADGVNSRTRKRFAAVFEPDIDVRKCRYIWLGTKQRFPAFTFAFEHTEHGWFQIHAYQFSDDLSTVIVETREETWRAHGLDRASTQQSIEFCEQLFGRYLDGHALMSNANHLRGSAWLNFNRVLCKRWHTDNIVLIGDAAHTAHFSIGSGTKLAMEDAASLVKHVAHATDVQAGLESYQAERSLEALKLQSAARNRMEWFENVARYVHLEPLQFAYSLLTGSQRIGHDNLRLRDRQFVDVVERDLARRFGLSEPRPPMFLPFKLRGMELINRVVVSPMAQYLAVQGVPGDWHLMHYGSRAAGGAGLVVTEMTCVSDKGRISPGCTGLWNEAQRDAWKRIVDFVHTHSAAKFCLQLGHSGRKGSTQLGWERADHPLPEGNWDVISASALPYLEGISQTPRAMTLQDIEEVTQQFVRAAQLGAQAGFDMLELHMAHGYLLASFLSPLTNRRTDEFGGDIQNRMRFPLQVFEATRAVWPADKPMSVRVSASDWAEGGLSEQDLVTFARALRAAGADLIDVSSGQTVPWQKPVYGRMYQTPFSDLLRNCVDIATIAVGNIYEADHVNSIIAAGRADLCALARPHLADPSWTLHAAAAQNFSEQHWPKAYLSGKSQLERNLARAAQMIGAV</sequence>
<keyword evidence="4" id="KW-1185">Reference proteome</keyword>
<feature type="domain" description="NADH:flavin oxidoreductase/NADH oxidase N-terminal" evidence="1">
    <location>
        <begin position="403"/>
        <end position="736"/>
    </location>
</feature>
<dbReference type="InterPro" id="IPR036188">
    <property type="entry name" value="FAD/NAD-bd_sf"/>
</dbReference>
<proteinExistence type="predicted"/>
<dbReference type="SUPFAM" id="SSF51395">
    <property type="entry name" value="FMN-linked oxidoreductases"/>
    <property type="match status" value="1"/>
</dbReference>
<comment type="caution">
    <text evidence="3">The sequence shown here is derived from an EMBL/GenBank/DDBJ whole genome shotgun (WGS) entry which is preliminary data.</text>
</comment>
<evidence type="ECO:0000259" key="1">
    <source>
        <dbReference type="Pfam" id="PF00724"/>
    </source>
</evidence>
<dbReference type="InterPro" id="IPR001155">
    <property type="entry name" value="OxRdtase_FMN_N"/>
</dbReference>
<name>A0ABS1X5M9_9GAMM</name>
<dbReference type="Gene3D" id="3.20.20.70">
    <property type="entry name" value="Aldolase class I"/>
    <property type="match status" value="1"/>
</dbReference>
<dbReference type="InterPro" id="IPR002938">
    <property type="entry name" value="FAD-bd"/>
</dbReference>
<evidence type="ECO:0000259" key="2">
    <source>
        <dbReference type="Pfam" id="PF01494"/>
    </source>
</evidence>
<dbReference type="CDD" id="cd02932">
    <property type="entry name" value="OYE_YqiM_FMN"/>
    <property type="match status" value="1"/>
</dbReference>
<dbReference type="PANTHER" id="PTHR43303">
    <property type="entry name" value="NADPH DEHYDROGENASE C23G7.10C-RELATED"/>
    <property type="match status" value="1"/>
</dbReference>
<dbReference type="InterPro" id="IPR044152">
    <property type="entry name" value="YqjM-like"/>
</dbReference>
<dbReference type="PRINTS" id="PR00420">
    <property type="entry name" value="RNGMNOXGNASE"/>
</dbReference>
<dbReference type="Pfam" id="PF00724">
    <property type="entry name" value="Oxidored_FMN"/>
    <property type="match status" value="1"/>
</dbReference>
<protein>
    <submittedName>
        <fullName evidence="3">Bifunctional salicylyl-CoA 5-hydroxylase/oxidoreductase</fullName>
    </submittedName>
</protein>
<dbReference type="NCBIfam" id="NF006101">
    <property type="entry name" value="PRK08255.1"/>
    <property type="match status" value="1"/>
</dbReference>
<dbReference type="Gene3D" id="3.50.50.60">
    <property type="entry name" value="FAD/NAD(P)-binding domain"/>
    <property type="match status" value="1"/>
</dbReference>
<dbReference type="EMBL" id="JAEVLS010000008">
    <property type="protein sequence ID" value="MBM0108523.1"/>
    <property type="molecule type" value="Genomic_DNA"/>
</dbReference>
<gene>
    <name evidence="3" type="ORF">JM946_27640</name>
</gene>
<feature type="domain" description="FAD-binding" evidence="2">
    <location>
        <begin position="140"/>
        <end position="332"/>
    </location>
</feature>
<accession>A0ABS1X5M9</accession>
<reference evidence="3 4" key="1">
    <citation type="journal article" date="2021" name="Int. J. Syst. Evol. Microbiol.">
        <title>Steroidobacter gossypii sp. nov., isolated from soil of cotton cropping field.</title>
        <authorList>
            <person name="Huang R."/>
            <person name="Yang S."/>
            <person name="Zhen C."/>
            <person name="Liu W."/>
        </authorList>
    </citation>
    <scope>NUCLEOTIDE SEQUENCE [LARGE SCALE GENOMIC DNA]</scope>
    <source>
        <strain evidence="3 4">S1-65</strain>
    </source>
</reference>
<dbReference type="Proteomes" id="UP000661077">
    <property type="component" value="Unassembled WGS sequence"/>
</dbReference>
<dbReference type="InterPro" id="IPR013785">
    <property type="entry name" value="Aldolase_TIM"/>
</dbReference>
<evidence type="ECO:0000313" key="3">
    <source>
        <dbReference type="EMBL" id="MBM0108523.1"/>
    </source>
</evidence>